<dbReference type="InterPro" id="IPR001509">
    <property type="entry name" value="Epimerase_deHydtase"/>
</dbReference>
<sequence length="323" mass="35617">MQSKTSTKSTRQRVLVLGSSGLLGSAIRRRSKESWEELDVFWADRSNGDLTDKQQVVELFESASPDTVLNCAAVVGGIGRNISEPETLLLENLQIDSNVIETALRFGVRRFINFSSNCVYPIAADRPLQTNSLYQGPMESTNLGYAQAKVSAMLACELISAKTGFAFRTLVLSNLYGPGDNSSRDKSHLVGAIVSKVVAALEAGEQQLEVWGTGEPLREFTYVDDIADFVIRHIDKLDEFPNVMNLGSGEERSVAQLHELALSIVDHRLPLVFDYSRPDGIYSKLLDSSHAIRNFGWKPVTSIDVGMGKLLSSYKSRLARRTV</sequence>
<evidence type="ECO:0000256" key="1">
    <source>
        <dbReference type="ARBA" id="ARBA00005959"/>
    </source>
</evidence>
<dbReference type="InterPro" id="IPR036291">
    <property type="entry name" value="NAD(P)-bd_dom_sf"/>
</dbReference>
<dbReference type="Pfam" id="PF01370">
    <property type="entry name" value="Epimerase"/>
    <property type="match status" value="1"/>
</dbReference>
<dbReference type="InterPro" id="IPR028614">
    <property type="entry name" value="GDP_fucose/colitose_synth"/>
</dbReference>
<dbReference type="GO" id="GO:0016853">
    <property type="term" value="F:isomerase activity"/>
    <property type="evidence" value="ECO:0007669"/>
    <property type="project" value="UniProtKB-KW"/>
</dbReference>
<dbReference type="PANTHER" id="PTHR43238">
    <property type="entry name" value="GDP-L-FUCOSE SYNTHASE"/>
    <property type="match status" value="1"/>
</dbReference>
<dbReference type="PANTHER" id="PTHR43238:SF1">
    <property type="entry name" value="GDP-L-FUCOSE SYNTHASE"/>
    <property type="match status" value="1"/>
</dbReference>
<dbReference type="Gene3D" id="3.90.25.10">
    <property type="entry name" value="UDP-galactose 4-epimerase, domain 1"/>
    <property type="match status" value="1"/>
</dbReference>
<evidence type="ECO:0000313" key="6">
    <source>
        <dbReference type="EMBL" id="CAB4629825.1"/>
    </source>
</evidence>
<evidence type="ECO:0000256" key="2">
    <source>
        <dbReference type="ARBA" id="ARBA00022857"/>
    </source>
</evidence>
<dbReference type="AlphaFoldDB" id="A0A6J6IZH9"/>
<organism evidence="6">
    <name type="scientific">freshwater metagenome</name>
    <dbReference type="NCBI Taxonomy" id="449393"/>
    <lineage>
        <taxon>unclassified sequences</taxon>
        <taxon>metagenomes</taxon>
        <taxon>ecological metagenomes</taxon>
    </lineage>
</organism>
<dbReference type="Gene3D" id="3.40.50.720">
    <property type="entry name" value="NAD(P)-binding Rossmann-like Domain"/>
    <property type="match status" value="1"/>
</dbReference>
<proteinExistence type="inferred from homology"/>
<evidence type="ECO:0000256" key="4">
    <source>
        <dbReference type="ARBA" id="ARBA00023235"/>
    </source>
</evidence>
<comment type="similarity">
    <text evidence="1">Belongs to the NAD(P)-dependent epimerase/dehydratase family. Fucose synthase subfamily.</text>
</comment>
<protein>
    <submittedName>
        <fullName evidence="6">Unannotated protein</fullName>
    </submittedName>
</protein>
<dbReference type="HAMAP" id="MF_00956">
    <property type="entry name" value="GDP_fucose_synth"/>
    <property type="match status" value="1"/>
</dbReference>
<feature type="domain" description="NAD-dependent epimerase/dehydratase" evidence="5">
    <location>
        <begin position="14"/>
        <end position="247"/>
    </location>
</feature>
<reference evidence="6" key="1">
    <citation type="submission" date="2020-05" db="EMBL/GenBank/DDBJ databases">
        <authorList>
            <person name="Chiriac C."/>
            <person name="Salcher M."/>
            <person name="Ghai R."/>
            <person name="Kavagutti S V."/>
        </authorList>
    </citation>
    <scope>NUCLEOTIDE SEQUENCE</scope>
</reference>
<keyword evidence="2" id="KW-0521">NADP</keyword>
<keyword evidence="3" id="KW-0560">Oxidoreductase</keyword>
<keyword evidence="4" id="KW-0413">Isomerase</keyword>
<evidence type="ECO:0000256" key="3">
    <source>
        <dbReference type="ARBA" id="ARBA00023002"/>
    </source>
</evidence>
<accession>A0A6J6IZH9</accession>
<name>A0A6J6IZH9_9ZZZZ</name>
<gene>
    <name evidence="6" type="ORF">UFOPK2131_00202</name>
</gene>
<evidence type="ECO:0000259" key="5">
    <source>
        <dbReference type="Pfam" id="PF01370"/>
    </source>
</evidence>
<dbReference type="EMBL" id="CAEZVT010000007">
    <property type="protein sequence ID" value="CAB4629825.1"/>
    <property type="molecule type" value="Genomic_DNA"/>
</dbReference>
<dbReference type="GO" id="GO:0050577">
    <property type="term" value="F:GDP-L-fucose synthase activity"/>
    <property type="evidence" value="ECO:0007669"/>
    <property type="project" value="TreeGrafter"/>
</dbReference>
<dbReference type="SUPFAM" id="SSF51735">
    <property type="entry name" value="NAD(P)-binding Rossmann-fold domains"/>
    <property type="match status" value="1"/>
</dbReference>